<keyword evidence="2" id="KW-1185">Reference proteome</keyword>
<organism evidence="1 2">
    <name type="scientific">Enhygromyxa salina</name>
    <dbReference type="NCBI Taxonomy" id="215803"/>
    <lineage>
        <taxon>Bacteria</taxon>
        <taxon>Pseudomonadati</taxon>
        <taxon>Myxococcota</taxon>
        <taxon>Polyangia</taxon>
        <taxon>Nannocystales</taxon>
        <taxon>Nannocystaceae</taxon>
        <taxon>Enhygromyxa</taxon>
    </lineage>
</organism>
<evidence type="ECO:0000313" key="2">
    <source>
        <dbReference type="Proteomes" id="UP000237968"/>
    </source>
</evidence>
<dbReference type="Pfam" id="PF11964">
    <property type="entry name" value="SpoIIAA-like"/>
    <property type="match status" value="1"/>
</dbReference>
<protein>
    <recommendedName>
        <fullName evidence="3">STAS/SEC14 domain-containing protein</fullName>
    </recommendedName>
</protein>
<reference evidence="1 2" key="1">
    <citation type="submission" date="2018-03" db="EMBL/GenBank/DDBJ databases">
        <title>Draft Genome Sequences of the Obligatory Marine Myxobacteria Enhygromyxa salina SWB005.</title>
        <authorList>
            <person name="Poehlein A."/>
            <person name="Moghaddam J.A."/>
            <person name="Harms H."/>
            <person name="Alanjari M."/>
            <person name="Koenig G.M."/>
            <person name="Daniel R."/>
            <person name="Schaeberle T.F."/>
        </authorList>
    </citation>
    <scope>NUCLEOTIDE SEQUENCE [LARGE SCALE GENOMIC DNA]</scope>
    <source>
        <strain evidence="1 2">SWB005</strain>
    </source>
</reference>
<dbReference type="Gene3D" id="3.40.50.10600">
    <property type="entry name" value="SpoIIaa-like domains"/>
    <property type="match status" value="1"/>
</dbReference>
<dbReference type="SUPFAM" id="SSF52091">
    <property type="entry name" value="SpoIIaa-like"/>
    <property type="match status" value="1"/>
</dbReference>
<dbReference type="EMBL" id="PVNK01000167">
    <property type="protein sequence ID" value="PRP95641.1"/>
    <property type="molecule type" value="Genomic_DNA"/>
</dbReference>
<dbReference type="InterPro" id="IPR038396">
    <property type="entry name" value="SpoIIAA-like_sf"/>
</dbReference>
<dbReference type="AlphaFoldDB" id="A0A2S9XSF6"/>
<comment type="caution">
    <text evidence="1">The sequence shown here is derived from an EMBL/GenBank/DDBJ whole genome shotgun (WGS) entry which is preliminary data.</text>
</comment>
<name>A0A2S9XSF6_9BACT</name>
<proteinExistence type="predicted"/>
<dbReference type="InterPro" id="IPR021866">
    <property type="entry name" value="SpoIIAA-like"/>
</dbReference>
<dbReference type="RefSeq" id="WP_181197920.1">
    <property type="nucleotide sequence ID" value="NZ_PVNK01000167.1"/>
</dbReference>
<dbReference type="Proteomes" id="UP000237968">
    <property type="component" value="Unassembled WGS sequence"/>
</dbReference>
<evidence type="ECO:0000313" key="1">
    <source>
        <dbReference type="EMBL" id="PRP95641.1"/>
    </source>
</evidence>
<sequence length="130" mass="14175">MHHSQIRSAVRSSVEAGAGDVGIVRVHLQGLIDTPMLDGRLGELIERIEQHTSDAVLCDLRAAAGYGPGTPARAREWLMRAHRAGVRRVALVASSSVLRTAALMLARNLDLDLRCFLGEAEALRWLNTQN</sequence>
<accession>A0A2S9XSF6</accession>
<gene>
    <name evidence="1" type="ORF">ENSA5_37740</name>
</gene>
<dbReference type="InterPro" id="IPR036513">
    <property type="entry name" value="STAS_dom_sf"/>
</dbReference>
<evidence type="ECO:0008006" key="3">
    <source>
        <dbReference type="Google" id="ProtNLM"/>
    </source>
</evidence>